<name>A0A3N4J3Z1_9PEZI</name>
<evidence type="ECO:0000256" key="1">
    <source>
        <dbReference type="SAM" id="MobiDB-lite"/>
    </source>
</evidence>
<evidence type="ECO:0000313" key="3">
    <source>
        <dbReference type="Proteomes" id="UP000276215"/>
    </source>
</evidence>
<dbReference type="EMBL" id="ML120461">
    <property type="protein sequence ID" value="RPA93042.1"/>
    <property type="molecule type" value="Genomic_DNA"/>
</dbReference>
<reference evidence="2 3" key="1">
    <citation type="journal article" date="2018" name="Nat. Ecol. Evol.">
        <title>Pezizomycetes genomes reveal the molecular basis of ectomycorrhizal truffle lifestyle.</title>
        <authorList>
            <person name="Murat C."/>
            <person name="Payen T."/>
            <person name="Noel B."/>
            <person name="Kuo A."/>
            <person name="Morin E."/>
            <person name="Chen J."/>
            <person name="Kohler A."/>
            <person name="Krizsan K."/>
            <person name="Balestrini R."/>
            <person name="Da Silva C."/>
            <person name="Montanini B."/>
            <person name="Hainaut M."/>
            <person name="Levati E."/>
            <person name="Barry K.W."/>
            <person name="Belfiori B."/>
            <person name="Cichocki N."/>
            <person name="Clum A."/>
            <person name="Dockter R.B."/>
            <person name="Fauchery L."/>
            <person name="Guy J."/>
            <person name="Iotti M."/>
            <person name="Le Tacon F."/>
            <person name="Lindquist E.A."/>
            <person name="Lipzen A."/>
            <person name="Malagnac F."/>
            <person name="Mello A."/>
            <person name="Molinier V."/>
            <person name="Miyauchi S."/>
            <person name="Poulain J."/>
            <person name="Riccioni C."/>
            <person name="Rubini A."/>
            <person name="Sitrit Y."/>
            <person name="Splivallo R."/>
            <person name="Traeger S."/>
            <person name="Wang M."/>
            <person name="Zifcakova L."/>
            <person name="Wipf D."/>
            <person name="Zambonelli A."/>
            <person name="Paolocci F."/>
            <person name="Nowrousian M."/>
            <person name="Ottonello S."/>
            <person name="Baldrian P."/>
            <person name="Spatafora J.W."/>
            <person name="Henrissat B."/>
            <person name="Nagy L.G."/>
            <person name="Aury J.M."/>
            <person name="Wincker P."/>
            <person name="Grigoriev I.V."/>
            <person name="Bonfante P."/>
            <person name="Martin F.M."/>
        </authorList>
    </citation>
    <scope>NUCLEOTIDE SEQUENCE [LARGE SCALE GENOMIC DNA]</scope>
    <source>
        <strain evidence="2 3">120613-1</strain>
    </source>
</reference>
<proteinExistence type="predicted"/>
<feature type="compositionally biased region" description="Basic and acidic residues" evidence="1">
    <location>
        <begin position="77"/>
        <end position="90"/>
    </location>
</feature>
<gene>
    <name evidence="2" type="ORF">L873DRAFT_111123</name>
</gene>
<accession>A0A3N4J3Z1</accession>
<keyword evidence="3" id="KW-1185">Reference proteome</keyword>
<dbReference type="Proteomes" id="UP000276215">
    <property type="component" value="Unassembled WGS sequence"/>
</dbReference>
<evidence type="ECO:0000313" key="2">
    <source>
        <dbReference type="EMBL" id="RPA93042.1"/>
    </source>
</evidence>
<feature type="region of interest" description="Disordered" evidence="1">
    <location>
        <begin position="1"/>
        <end position="90"/>
    </location>
</feature>
<organism evidence="2 3">
    <name type="scientific">Choiromyces venosus 120613-1</name>
    <dbReference type="NCBI Taxonomy" id="1336337"/>
    <lineage>
        <taxon>Eukaryota</taxon>
        <taxon>Fungi</taxon>
        <taxon>Dikarya</taxon>
        <taxon>Ascomycota</taxon>
        <taxon>Pezizomycotina</taxon>
        <taxon>Pezizomycetes</taxon>
        <taxon>Pezizales</taxon>
        <taxon>Tuberaceae</taxon>
        <taxon>Choiromyces</taxon>
    </lineage>
</organism>
<sequence>MNTRQTRLGKRKKNTYRVYHTIPTQTPKSRKTGDPRLAQIAHKTSDRRQPTTHARSNTHTQQLHTHQKKKKKKREPAKKSGESQTEIHRTTSEFQVRPIIPNFALFWAPENNLHQLIVRNRGPGGLELVSGISVEPRHCFGRYAGRGLSGVNLLRYYDSMRLSSPGTALIEYFVSKRVDIQARKYSTIILAGSRRGKVVVQNYCPELSMHQDDEDLVVEITLFPPG</sequence>
<protein>
    <submittedName>
        <fullName evidence="2">Uncharacterized protein</fullName>
    </submittedName>
</protein>
<feature type="compositionally biased region" description="Basic residues" evidence="1">
    <location>
        <begin position="65"/>
        <end position="76"/>
    </location>
</feature>
<dbReference type="AlphaFoldDB" id="A0A3N4J3Z1"/>